<dbReference type="SUPFAM" id="SSF47616">
    <property type="entry name" value="GST C-terminal domain-like"/>
    <property type="match status" value="1"/>
</dbReference>
<dbReference type="EMBL" id="LPUF01000002">
    <property type="protein sequence ID" value="OQK16161.1"/>
    <property type="molecule type" value="Genomic_DNA"/>
</dbReference>
<dbReference type="InterPro" id="IPR036282">
    <property type="entry name" value="Glutathione-S-Trfase_C_sf"/>
</dbReference>
<organism evidence="3 4">
    <name type="scientific">Methyloprofundus sedimenti</name>
    <dbReference type="NCBI Taxonomy" id="1420851"/>
    <lineage>
        <taxon>Bacteria</taxon>
        <taxon>Pseudomonadati</taxon>
        <taxon>Pseudomonadota</taxon>
        <taxon>Gammaproteobacteria</taxon>
        <taxon>Methylococcales</taxon>
        <taxon>Methylococcaceae</taxon>
        <taxon>Methyloprofundus</taxon>
    </lineage>
</organism>
<dbReference type="InterPro" id="IPR004046">
    <property type="entry name" value="GST_C"/>
</dbReference>
<dbReference type="CDD" id="cd03048">
    <property type="entry name" value="GST_N_Ure2p_like"/>
    <property type="match status" value="1"/>
</dbReference>
<accession>A0A1V8M3M5</accession>
<proteinExistence type="predicted"/>
<dbReference type="InterPro" id="IPR004045">
    <property type="entry name" value="Glutathione_S-Trfase_N"/>
</dbReference>
<dbReference type="Proteomes" id="UP000191980">
    <property type="component" value="Unassembled WGS sequence"/>
</dbReference>
<dbReference type="PROSITE" id="PS50404">
    <property type="entry name" value="GST_NTER"/>
    <property type="match status" value="1"/>
</dbReference>
<dbReference type="Gene3D" id="1.20.1050.10">
    <property type="match status" value="1"/>
</dbReference>
<feature type="domain" description="GST C-terminal" evidence="2">
    <location>
        <begin position="89"/>
        <end position="205"/>
    </location>
</feature>
<dbReference type="InterPro" id="IPR040079">
    <property type="entry name" value="Glutathione_S-Trfase"/>
</dbReference>
<dbReference type="SFLD" id="SFLDG01150">
    <property type="entry name" value="Main.1:_Beta-like"/>
    <property type="match status" value="1"/>
</dbReference>
<dbReference type="Pfam" id="PF13409">
    <property type="entry name" value="GST_N_2"/>
    <property type="match status" value="1"/>
</dbReference>
<dbReference type="OrthoDB" id="9797500at2"/>
<dbReference type="Gene3D" id="3.40.30.10">
    <property type="entry name" value="Glutaredoxin"/>
    <property type="match status" value="1"/>
</dbReference>
<evidence type="ECO:0008006" key="5">
    <source>
        <dbReference type="Google" id="ProtNLM"/>
    </source>
</evidence>
<dbReference type="PANTHER" id="PTHR44051">
    <property type="entry name" value="GLUTATHIONE S-TRANSFERASE-RELATED"/>
    <property type="match status" value="1"/>
</dbReference>
<dbReference type="PROSITE" id="PS50405">
    <property type="entry name" value="GST_CTER"/>
    <property type="match status" value="1"/>
</dbReference>
<feature type="domain" description="GST N-terminal" evidence="1">
    <location>
        <begin position="1"/>
        <end position="86"/>
    </location>
</feature>
<reference evidence="3 4" key="1">
    <citation type="submission" date="2015-12" db="EMBL/GenBank/DDBJ databases">
        <authorList>
            <person name="Shamseldin A."/>
            <person name="Moawad H."/>
            <person name="Abd El-Rahim W.M."/>
            <person name="Sadowsky M.J."/>
        </authorList>
    </citation>
    <scope>NUCLEOTIDE SEQUENCE [LARGE SCALE GENOMIC DNA]</scope>
    <source>
        <strain evidence="3 4">WF1</strain>
    </source>
</reference>
<dbReference type="RefSeq" id="WP_080523537.1">
    <property type="nucleotide sequence ID" value="NZ_LPUF01000002.1"/>
</dbReference>
<dbReference type="InterPro" id="IPR010987">
    <property type="entry name" value="Glutathione-S-Trfase_C-like"/>
</dbReference>
<comment type="caution">
    <text evidence="3">The sequence shown here is derived from an EMBL/GenBank/DDBJ whole genome shotgun (WGS) entry which is preliminary data.</text>
</comment>
<dbReference type="SFLD" id="SFLDS00019">
    <property type="entry name" value="Glutathione_Transferase_(cytos"/>
    <property type="match status" value="1"/>
</dbReference>
<evidence type="ECO:0000259" key="2">
    <source>
        <dbReference type="PROSITE" id="PS50405"/>
    </source>
</evidence>
<evidence type="ECO:0000313" key="4">
    <source>
        <dbReference type="Proteomes" id="UP000191980"/>
    </source>
</evidence>
<dbReference type="SFLD" id="SFLDG01151">
    <property type="entry name" value="Main.2:_Nu-like"/>
    <property type="match status" value="1"/>
</dbReference>
<name>A0A1V8M3M5_9GAMM</name>
<protein>
    <recommendedName>
        <fullName evidence="5">Glutathione S-transferase</fullName>
    </recommendedName>
</protein>
<dbReference type="PANTHER" id="PTHR44051:SF22">
    <property type="entry name" value="DISULFIDE-BOND OXIDOREDUCTASE YGHU"/>
    <property type="match status" value="1"/>
</dbReference>
<dbReference type="SUPFAM" id="SSF52833">
    <property type="entry name" value="Thioredoxin-like"/>
    <property type="match status" value="1"/>
</dbReference>
<evidence type="ECO:0000259" key="1">
    <source>
        <dbReference type="PROSITE" id="PS50404"/>
    </source>
</evidence>
<dbReference type="InterPro" id="IPR036249">
    <property type="entry name" value="Thioredoxin-like_sf"/>
</dbReference>
<gene>
    <name evidence="3" type="ORF">AU255_13735</name>
</gene>
<keyword evidence="4" id="KW-1185">Reference proteome</keyword>
<dbReference type="SFLD" id="SFLDG00358">
    <property type="entry name" value="Main_(cytGST)"/>
    <property type="match status" value="1"/>
</dbReference>
<dbReference type="Pfam" id="PF00043">
    <property type="entry name" value="GST_C"/>
    <property type="match status" value="1"/>
</dbReference>
<sequence length="205" mass="23388">MIDLYTASTFNGQRVSIMLEEIGLAYTVHQIDLSKGEQRKDSFLSLNPSARIPVLVDHDTESGNAFVLTQSTAILHYLAEKTQLLLPKSLQERARVYEWMNFHAIDLGSTLFSAFYLQRLIHSRQPQAAKQLSQRIHELYYFFDQQLAEQEFLAGSSYSIADITALPAVISQEKTLTEYVHLTRWLQQLKQRPAVQRGIAVPCNS</sequence>
<dbReference type="AlphaFoldDB" id="A0A1V8M3M5"/>
<evidence type="ECO:0000313" key="3">
    <source>
        <dbReference type="EMBL" id="OQK16161.1"/>
    </source>
</evidence>
<dbReference type="STRING" id="1420851.AU255_13735"/>